<dbReference type="EMBL" id="CACRUE010000009">
    <property type="protein sequence ID" value="VYT73705.1"/>
    <property type="molecule type" value="Genomic_DNA"/>
</dbReference>
<feature type="transmembrane region" description="Helical" evidence="22">
    <location>
        <begin position="176"/>
        <end position="192"/>
    </location>
</feature>
<keyword evidence="6" id="KW-0808">Transferase</keyword>
<dbReference type="PANTHER" id="PTHR30474:SF2">
    <property type="entry name" value="PEPTIDOGLYCAN GLYCOSYLTRANSFERASE FTSW-RELATED"/>
    <property type="match status" value="1"/>
</dbReference>
<evidence type="ECO:0000256" key="5">
    <source>
        <dbReference type="ARBA" id="ARBA00022676"/>
    </source>
</evidence>
<feature type="transmembrane region" description="Helical" evidence="22">
    <location>
        <begin position="87"/>
        <end position="107"/>
    </location>
</feature>
<evidence type="ECO:0000256" key="3">
    <source>
        <dbReference type="ARBA" id="ARBA00022475"/>
    </source>
</evidence>
<dbReference type="AlphaFoldDB" id="A0A6N2Z2S4"/>
<dbReference type="GO" id="GO:0071555">
    <property type="term" value="P:cell wall organization"/>
    <property type="evidence" value="ECO:0007669"/>
    <property type="project" value="UniProtKB-KW"/>
</dbReference>
<dbReference type="GO" id="GO:0008955">
    <property type="term" value="F:peptidoglycan glycosyltransferase activity"/>
    <property type="evidence" value="ECO:0007669"/>
    <property type="project" value="UniProtKB-EC"/>
</dbReference>
<keyword evidence="7 22" id="KW-0812">Transmembrane</keyword>
<evidence type="ECO:0000256" key="11">
    <source>
        <dbReference type="ARBA" id="ARBA00023136"/>
    </source>
</evidence>
<evidence type="ECO:0000256" key="8">
    <source>
        <dbReference type="ARBA" id="ARBA00022960"/>
    </source>
</evidence>
<evidence type="ECO:0000256" key="22">
    <source>
        <dbReference type="SAM" id="Phobius"/>
    </source>
</evidence>
<dbReference type="GO" id="GO:0051301">
    <property type="term" value="P:cell division"/>
    <property type="evidence" value="ECO:0007669"/>
    <property type="project" value="UniProtKB-KW"/>
</dbReference>
<keyword evidence="13" id="KW-0961">Cell wall biogenesis/degradation</keyword>
<evidence type="ECO:0000256" key="17">
    <source>
        <dbReference type="ARBA" id="ARBA00041185"/>
    </source>
</evidence>
<evidence type="ECO:0000256" key="2">
    <source>
        <dbReference type="ARBA" id="ARBA00004752"/>
    </source>
</evidence>
<dbReference type="InterPro" id="IPR013437">
    <property type="entry name" value="FtsW"/>
</dbReference>
<accession>A0A6N2Z2S4</accession>
<evidence type="ECO:0000256" key="18">
    <source>
        <dbReference type="ARBA" id="ARBA00041418"/>
    </source>
</evidence>
<keyword evidence="9" id="KW-0573">Peptidoglycan synthesis</keyword>
<feature type="transmembrane region" description="Helical" evidence="22">
    <location>
        <begin position="350"/>
        <end position="371"/>
    </location>
</feature>
<gene>
    <name evidence="23" type="primary">ftsW</name>
    <name evidence="23" type="ORF">IBLFYP30_01045</name>
</gene>
<feature type="transmembrane region" description="Helical" evidence="22">
    <location>
        <begin position="313"/>
        <end position="338"/>
    </location>
</feature>
<dbReference type="GO" id="GO:0015648">
    <property type="term" value="F:lipid-linked peptidoglycan transporter activity"/>
    <property type="evidence" value="ECO:0007669"/>
    <property type="project" value="TreeGrafter"/>
</dbReference>
<evidence type="ECO:0000256" key="21">
    <source>
        <dbReference type="ARBA" id="ARBA00049966"/>
    </source>
</evidence>
<name>A0A6N2Z2S4_9FIRM</name>
<dbReference type="NCBIfam" id="TIGR02614">
    <property type="entry name" value="ftsW"/>
    <property type="match status" value="1"/>
</dbReference>
<evidence type="ECO:0000256" key="10">
    <source>
        <dbReference type="ARBA" id="ARBA00022989"/>
    </source>
</evidence>
<keyword evidence="4" id="KW-0132">Cell division</keyword>
<dbReference type="Pfam" id="PF01098">
    <property type="entry name" value="FTSW_RODA_SPOVE"/>
    <property type="match status" value="1"/>
</dbReference>
<feature type="transmembrane region" description="Helical" evidence="22">
    <location>
        <begin position="237"/>
        <end position="256"/>
    </location>
</feature>
<reference evidence="23" key="1">
    <citation type="submission" date="2019-11" db="EMBL/GenBank/DDBJ databases">
        <authorList>
            <person name="Feng L."/>
        </authorList>
    </citation>
    <scope>NUCLEOTIDE SEQUENCE</scope>
    <source>
        <strain evidence="23">IbartlettiiLFYP30</strain>
    </source>
</reference>
<sequence>MPNESLKMKKQITKGMKTEFDLVIFYTTIALVLFGIVMVFSASYVQASFKHQDGYFFLKRDIIYAILGFVGMMFMSNIDYTFWKKNSLPLCIFTVICLALVLTPLGIEANGAKRWLGIGGATFQPSDIAKFVTIVITAKVIEKRYENIKSLTKGVIPILIIPSIFFILIMLQPNMSTAGTLIIVVFIMLFVAGMNMKFVLSMLAAGVGLFAVLVIAEPYRLKRFTAFLDPFQDPLGSGYQVIQSLYAIGSGGLFGLGLGKSRQKYFYIPEPQNDFIFAIIGEELGLVGCILVIMLFVILVYRCVKIALKSKDIFACMVVIGIGAQIGIQAAFNIAVATSSMPATGVALPFISYGGTSLTVLMGEIGIVLNISKKVKFN</sequence>
<evidence type="ECO:0000256" key="9">
    <source>
        <dbReference type="ARBA" id="ARBA00022984"/>
    </source>
</evidence>
<evidence type="ECO:0000256" key="7">
    <source>
        <dbReference type="ARBA" id="ARBA00022692"/>
    </source>
</evidence>
<keyword evidence="10 22" id="KW-1133">Transmembrane helix</keyword>
<dbReference type="GO" id="GO:0009252">
    <property type="term" value="P:peptidoglycan biosynthetic process"/>
    <property type="evidence" value="ECO:0007669"/>
    <property type="project" value="UniProtKB-KW"/>
</dbReference>
<protein>
    <recommendedName>
        <fullName evidence="17">Probable peptidoglycan glycosyltransferase FtsW</fullName>
        <ecNumber evidence="19">2.4.99.28</ecNumber>
    </recommendedName>
    <alternativeName>
        <fullName evidence="18">Cell division protein FtsW</fullName>
    </alternativeName>
    <alternativeName>
        <fullName evidence="15">Cell wall polymerase</fullName>
    </alternativeName>
    <alternativeName>
        <fullName evidence="14">Peptidoglycan polymerase</fullName>
    </alternativeName>
</protein>
<evidence type="ECO:0000256" key="19">
    <source>
        <dbReference type="ARBA" id="ARBA00044770"/>
    </source>
</evidence>
<evidence type="ECO:0000256" key="15">
    <source>
        <dbReference type="ARBA" id="ARBA00033270"/>
    </source>
</evidence>
<feature type="transmembrane region" description="Helical" evidence="22">
    <location>
        <begin position="20"/>
        <end position="42"/>
    </location>
</feature>
<feature type="transmembrane region" description="Helical" evidence="22">
    <location>
        <begin position="62"/>
        <end position="80"/>
    </location>
</feature>
<proteinExistence type="inferred from homology"/>
<evidence type="ECO:0000256" key="12">
    <source>
        <dbReference type="ARBA" id="ARBA00023306"/>
    </source>
</evidence>
<evidence type="ECO:0000256" key="20">
    <source>
        <dbReference type="ARBA" id="ARBA00049902"/>
    </source>
</evidence>
<dbReference type="InterPro" id="IPR001182">
    <property type="entry name" value="FtsW/RodA"/>
</dbReference>
<evidence type="ECO:0000256" key="16">
    <source>
        <dbReference type="ARBA" id="ARBA00038053"/>
    </source>
</evidence>
<comment type="pathway">
    <text evidence="2">Cell wall biogenesis; peptidoglycan biosynthesis.</text>
</comment>
<evidence type="ECO:0000256" key="1">
    <source>
        <dbReference type="ARBA" id="ARBA00004651"/>
    </source>
</evidence>
<dbReference type="GeneID" id="89565623"/>
<comment type="subcellular location">
    <subcellularLocation>
        <location evidence="1">Cell membrane</location>
        <topology evidence="1">Multi-pass membrane protein</topology>
    </subcellularLocation>
</comment>
<organism evidence="23">
    <name type="scientific">Intestinibacter bartlettii</name>
    <dbReference type="NCBI Taxonomy" id="261299"/>
    <lineage>
        <taxon>Bacteria</taxon>
        <taxon>Bacillati</taxon>
        <taxon>Bacillota</taxon>
        <taxon>Clostridia</taxon>
        <taxon>Peptostreptococcales</taxon>
        <taxon>Peptostreptococcaceae</taxon>
        <taxon>Intestinibacter</taxon>
    </lineage>
</organism>
<keyword evidence="11 22" id="KW-0472">Membrane</keyword>
<dbReference type="EC" id="2.4.99.28" evidence="19"/>
<comment type="catalytic activity">
    <reaction evidence="20">
        <text>[GlcNAc-(1-&gt;4)-Mur2Ac(oyl-L-Ala-gamma-D-Glu-L-Lys-D-Ala-D-Ala)](n)-di-trans,octa-cis-undecaprenyl diphosphate + beta-D-GlcNAc-(1-&gt;4)-Mur2Ac(oyl-L-Ala-gamma-D-Glu-L-Lys-D-Ala-D-Ala)-di-trans,octa-cis-undecaprenyl diphosphate = [GlcNAc-(1-&gt;4)-Mur2Ac(oyl-L-Ala-gamma-D-Glu-L-Lys-D-Ala-D-Ala)](n+1)-di-trans,octa-cis-undecaprenyl diphosphate + di-trans,octa-cis-undecaprenyl diphosphate + H(+)</text>
        <dbReference type="Rhea" id="RHEA:23708"/>
        <dbReference type="Rhea" id="RHEA-COMP:9602"/>
        <dbReference type="Rhea" id="RHEA-COMP:9603"/>
        <dbReference type="ChEBI" id="CHEBI:15378"/>
        <dbReference type="ChEBI" id="CHEBI:58405"/>
        <dbReference type="ChEBI" id="CHEBI:60033"/>
        <dbReference type="ChEBI" id="CHEBI:78435"/>
        <dbReference type="EC" id="2.4.99.28"/>
    </reaction>
</comment>
<dbReference type="GO" id="GO:0008360">
    <property type="term" value="P:regulation of cell shape"/>
    <property type="evidence" value="ECO:0007669"/>
    <property type="project" value="UniProtKB-KW"/>
</dbReference>
<comment type="function">
    <text evidence="21">Peptidoglycan polymerase that is essential for cell division.</text>
</comment>
<comment type="similarity">
    <text evidence="16">Belongs to the SEDS family. FtsW subfamily.</text>
</comment>
<keyword evidence="8" id="KW-0133">Cell shape</keyword>
<keyword evidence="12" id="KW-0131">Cell cycle</keyword>
<evidence type="ECO:0000256" key="6">
    <source>
        <dbReference type="ARBA" id="ARBA00022679"/>
    </source>
</evidence>
<keyword evidence="3" id="KW-1003">Cell membrane</keyword>
<evidence type="ECO:0000256" key="4">
    <source>
        <dbReference type="ARBA" id="ARBA00022618"/>
    </source>
</evidence>
<feature type="transmembrane region" description="Helical" evidence="22">
    <location>
        <begin position="154"/>
        <end position="171"/>
    </location>
</feature>
<feature type="transmembrane region" description="Helical" evidence="22">
    <location>
        <begin position="276"/>
        <end position="301"/>
    </location>
</feature>
<evidence type="ECO:0000256" key="13">
    <source>
        <dbReference type="ARBA" id="ARBA00023316"/>
    </source>
</evidence>
<dbReference type="RefSeq" id="WP_024037534.1">
    <property type="nucleotide sequence ID" value="NZ_CABIXZ010000001.1"/>
</dbReference>
<evidence type="ECO:0000256" key="14">
    <source>
        <dbReference type="ARBA" id="ARBA00032370"/>
    </source>
</evidence>
<evidence type="ECO:0000313" key="23">
    <source>
        <dbReference type="EMBL" id="VYT73705.1"/>
    </source>
</evidence>
<dbReference type="GO" id="GO:0005886">
    <property type="term" value="C:plasma membrane"/>
    <property type="evidence" value="ECO:0007669"/>
    <property type="project" value="UniProtKB-SubCell"/>
</dbReference>
<dbReference type="GO" id="GO:0032153">
    <property type="term" value="C:cell division site"/>
    <property type="evidence" value="ECO:0007669"/>
    <property type="project" value="TreeGrafter"/>
</dbReference>
<dbReference type="PANTHER" id="PTHR30474">
    <property type="entry name" value="CELL CYCLE PROTEIN"/>
    <property type="match status" value="1"/>
</dbReference>
<keyword evidence="5" id="KW-0328">Glycosyltransferase</keyword>
<feature type="transmembrane region" description="Helical" evidence="22">
    <location>
        <begin position="198"/>
        <end position="216"/>
    </location>
</feature>